<dbReference type="PROSITE" id="PS00856">
    <property type="entry name" value="GUANYLATE_KINASE_1"/>
    <property type="match status" value="1"/>
</dbReference>
<dbReference type="NCBIfam" id="TIGR03263">
    <property type="entry name" value="guanyl_kin"/>
    <property type="match status" value="1"/>
</dbReference>
<evidence type="ECO:0000256" key="6">
    <source>
        <dbReference type="ARBA" id="ARBA00022777"/>
    </source>
</evidence>
<evidence type="ECO:0000313" key="12">
    <source>
        <dbReference type="EMBL" id="MBK1727203.1"/>
    </source>
</evidence>
<dbReference type="EMBL" id="NRSH01000112">
    <property type="protein sequence ID" value="MBK1727203.1"/>
    <property type="molecule type" value="Genomic_DNA"/>
</dbReference>
<dbReference type="RefSeq" id="WP_200260013.1">
    <property type="nucleotide sequence ID" value="NZ_NRSH01000112.1"/>
</dbReference>
<protein>
    <recommendedName>
        <fullName evidence="3 9">Guanylate kinase</fullName>
        <ecNumber evidence="2 9">2.7.4.8</ecNumber>
    </recommendedName>
    <alternativeName>
        <fullName evidence="8 9">GMP kinase</fullName>
    </alternativeName>
</protein>
<evidence type="ECO:0000256" key="1">
    <source>
        <dbReference type="ARBA" id="ARBA00005790"/>
    </source>
</evidence>
<feature type="domain" description="Guanylate kinase-like" evidence="11">
    <location>
        <begin position="33"/>
        <end position="205"/>
    </location>
</feature>
<feature type="region of interest" description="Disordered" evidence="10">
    <location>
        <begin position="1"/>
        <end position="39"/>
    </location>
</feature>
<evidence type="ECO:0000256" key="2">
    <source>
        <dbReference type="ARBA" id="ARBA00012961"/>
    </source>
</evidence>
<dbReference type="InterPro" id="IPR017665">
    <property type="entry name" value="Guanylate_kinase"/>
</dbReference>
<evidence type="ECO:0000313" key="13">
    <source>
        <dbReference type="Proteomes" id="UP000738126"/>
    </source>
</evidence>
<dbReference type="HAMAP" id="MF_00328">
    <property type="entry name" value="Guanylate_kinase"/>
    <property type="match status" value="1"/>
</dbReference>
<comment type="catalytic activity">
    <reaction evidence="9">
        <text>GMP + ATP = GDP + ADP</text>
        <dbReference type="Rhea" id="RHEA:20780"/>
        <dbReference type="ChEBI" id="CHEBI:30616"/>
        <dbReference type="ChEBI" id="CHEBI:58115"/>
        <dbReference type="ChEBI" id="CHEBI:58189"/>
        <dbReference type="ChEBI" id="CHEBI:456216"/>
        <dbReference type="EC" id="2.7.4.8"/>
    </reaction>
</comment>
<feature type="compositionally biased region" description="Low complexity" evidence="10">
    <location>
        <begin position="11"/>
        <end position="23"/>
    </location>
</feature>
<keyword evidence="9" id="KW-0963">Cytoplasm</keyword>
<dbReference type="InterPro" id="IPR027417">
    <property type="entry name" value="P-loop_NTPase"/>
</dbReference>
<comment type="similarity">
    <text evidence="1 9">Belongs to the guanylate kinase family.</text>
</comment>
<reference evidence="12 13" key="1">
    <citation type="journal article" date="2020" name="Microorganisms">
        <title>Osmotic Adaptation and Compatible Solute Biosynthesis of Phototrophic Bacteria as Revealed from Genome Analyses.</title>
        <authorList>
            <person name="Imhoff J.F."/>
            <person name="Rahn T."/>
            <person name="Kunzel S."/>
            <person name="Keller A."/>
            <person name="Neulinger S.C."/>
        </authorList>
    </citation>
    <scope>NUCLEOTIDE SEQUENCE [LARGE SCALE GENOMIC DNA]</scope>
    <source>
        <strain evidence="12 13">DSM 15116</strain>
    </source>
</reference>
<keyword evidence="13" id="KW-1185">Reference proteome</keyword>
<dbReference type="Pfam" id="PF00625">
    <property type="entry name" value="Guanylate_kin"/>
    <property type="match status" value="1"/>
</dbReference>
<organism evidence="12 13">
    <name type="scientific">Halorhodospira neutriphila</name>
    <dbReference type="NCBI Taxonomy" id="168379"/>
    <lineage>
        <taxon>Bacteria</taxon>
        <taxon>Pseudomonadati</taxon>
        <taxon>Pseudomonadota</taxon>
        <taxon>Gammaproteobacteria</taxon>
        <taxon>Chromatiales</taxon>
        <taxon>Ectothiorhodospiraceae</taxon>
        <taxon>Halorhodospira</taxon>
    </lineage>
</organism>
<comment type="caution">
    <text evidence="12">The sequence shown here is derived from an EMBL/GenBank/DDBJ whole genome shotgun (WGS) entry which is preliminary data.</text>
</comment>
<dbReference type="GO" id="GO:0016301">
    <property type="term" value="F:kinase activity"/>
    <property type="evidence" value="ECO:0007669"/>
    <property type="project" value="UniProtKB-KW"/>
</dbReference>
<name>A0ABS1E642_9GAMM</name>
<dbReference type="CDD" id="cd00071">
    <property type="entry name" value="GMPK"/>
    <property type="match status" value="1"/>
</dbReference>
<evidence type="ECO:0000256" key="3">
    <source>
        <dbReference type="ARBA" id="ARBA00016296"/>
    </source>
</evidence>
<evidence type="ECO:0000256" key="4">
    <source>
        <dbReference type="ARBA" id="ARBA00022679"/>
    </source>
</evidence>
<evidence type="ECO:0000256" key="10">
    <source>
        <dbReference type="SAM" id="MobiDB-lite"/>
    </source>
</evidence>
<dbReference type="InterPro" id="IPR020590">
    <property type="entry name" value="Guanylate_kinase_CS"/>
</dbReference>
<dbReference type="InterPro" id="IPR008145">
    <property type="entry name" value="GK/Ca_channel_bsu"/>
</dbReference>
<dbReference type="InterPro" id="IPR008144">
    <property type="entry name" value="Guanylate_kin-like_dom"/>
</dbReference>
<dbReference type="SMART" id="SM00072">
    <property type="entry name" value="GuKc"/>
    <property type="match status" value="1"/>
</dbReference>
<evidence type="ECO:0000259" key="11">
    <source>
        <dbReference type="PROSITE" id="PS50052"/>
    </source>
</evidence>
<comment type="function">
    <text evidence="9">Essential for recycling GMP and indirectly, cGMP.</text>
</comment>
<dbReference type="Proteomes" id="UP000738126">
    <property type="component" value="Unassembled WGS sequence"/>
</dbReference>
<dbReference type="Gene3D" id="3.30.63.10">
    <property type="entry name" value="Guanylate Kinase phosphate binding domain"/>
    <property type="match status" value="1"/>
</dbReference>
<evidence type="ECO:0000256" key="5">
    <source>
        <dbReference type="ARBA" id="ARBA00022741"/>
    </source>
</evidence>
<comment type="caution">
    <text evidence="9">Lacks conserved residue(s) required for the propagation of feature annotation.</text>
</comment>
<keyword evidence="6 9" id="KW-0418">Kinase</keyword>
<dbReference type="PROSITE" id="PS50052">
    <property type="entry name" value="GUANYLATE_KINASE_2"/>
    <property type="match status" value="1"/>
</dbReference>
<dbReference type="Gene3D" id="3.40.50.300">
    <property type="entry name" value="P-loop containing nucleotide triphosphate hydrolases"/>
    <property type="match status" value="1"/>
</dbReference>
<dbReference type="EC" id="2.7.4.8" evidence="2 9"/>
<keyword evidence="5 9" id="KW-0547">Nucleotide-binding</keyword>
<evidence type="ECO:0000256" key="8">
    <source>
        <dbReference type="ARBA" id="ARBA00030128"/>
    </source>
</evidence>
<evidence type="ECO:0000256" key="7">
    <source>
        <dbReference type="ARBA" id="ARBA00022840"/>
    </source>
</evidence>
<feature type="compositionally biased region" description="Pro residues" evidence="10">
    <location>
        <begin position="1"/>
        <end position="10"/>
    </location>
</feature>
<evidence type="ECO:0000256" key="9">
    <source>
        <dbReference type="HAMAP-Rule" id="MF_00328"/>
    </source>
</evidence>
<dbReference type="PANTHER" id="PTHR23117">
    <property type="entry name" value="GUANYLATE KINASE-RELATED"/>
    <property type="match status" value="1"/>
</dbReference>
<dbReference type="PANTHER" id="PTHR23117:SF13">
    <property type="entry name" value="GUANYLATE KINASE"/>
    <property type="match status" value="1"/>
</dbReference>
<proteinExistence type="inferred from homology"/>
<sequence length="233" mass="25282">MSSDRPPSPQAAPSGSGAGQPRDAGPRGGGDDVEGPGAGKTSLVRTLLETVPGLELSVSHTTRAPRPGEVDGVDYHFTDEARFTALVDQGRFLEHARVFGNLYGTSRDAVEARLAAGADVILEIDWQGAQQVRPLLPEAVSVFILPPSRAELQRRLRGRGQDDEATLARRTEEAAAELAHYAEYDYLVVNDDFERARADLEALIRSQRLRRARQEHALRGILDELLEGTPSPG</sequence>
<dbReference type="SUPFAM" id="SSF52540">
    <property type="entry name" value="P-loop containing nucleoside triphosphate hydrolases"/>
    <property type="match status" value="1"/>
</dbReference>
<comment type="subcellular location">
    <subcellularLocation>
        <location evidence="9">Cytoplasm</location>
    </subcellularLocation>
</comment>
<gene>
    <name evidence="9" type="primary">gmk</name>
    <name evidence="12" type="ORF">CKO13_09270</name>
</gene>
<keyword evidence="4 9" id="KW-0808">Transferase</keyword>
<keyword evidence="7 9" id="KW-0067">ATP-binding</keyword>
<accession>A0ABS1E642</accession>